<dbReference type="EMBL" id="LR590484">
    <property type="protein sequence ID" value="VTR51005.1"/>
    <property type="molecule type" value="Genomic_DNA"/>
</dbReference>
<dbReference type="KEGG" id="stha:NCTC11429_04239"/>
<dbReference type="SUPFAM" id="SSF52949">
    <property type="entry name" value="Macro domain-like"/>
    <property type="match status" value="1"/>
</dbReference>
<organism evidence="2 3">
    <name type="scientific">Sphingobacterium thalpophilum</name>
    <dbReference type="NCBI Taxonomy" id="259"/>
    <lineage>
        <taxon>Bacteria</taxon>
        <taxon>Pseudomonadati</taxon>
        <taxon>Bacteroidota</taxon>
        <taxon>Sphingobacteriia</taxon>
        <taxon>Sphingobacteriales</taxon>
        <taxon>Sphingobacteriaceae</taxon>
        <taxon>Sphingobacterium</taxon>
    </lineage>
</organism>
<accession>A0A4U9VU02</accession>
<dbReference type="Proteomes" id="UP000308196">
    <property type="component" value="Chromosome"/>
</dbReference>
<name>A0A4U9VU02_9SPHI</name>
<dbReference type="EC" id="3.5.1.-" evidence="2"/>
<evidence type="ECO:0000313" key="2">
    <source>
        <dbReference type="EMBL" id="VTR51005.1"/>
    </source>
</evidence>
<dbReference type="InterPro" id="IPR002589">
    <property type="entry name" value="Macro_dom"/>
</dbReference>
<proteinExistence type="predicted"/>
<dbReference type="PROSITE" id="PS51154">
    <property type="entry name" value="MACRO"/>
    <property type="match status" value="1"/>
</dbReference>
<keyword evidence="2" id="KW-0378">Hydrolase</keyword>
<dbReference type="Pfam" id="PF01661">
    <property type="entry name" value="Macro"/>
    <property type="match status" value="1"/>
</dbReference>
<sequence length="98" mass="11020">MIHTVGPVWNGGKKDEELLLRNCYINSLLLAAEYKCSTVAFPNISTGIYRFPKKLAAELSVKAINQFLESDNTIKQIKIVCFDDENFQLLSAIQPNDV</sequence>
<reference evidence="2 3" key="1">
    <citation type="submission" date="2019-05" db="EMBL/GenBank/DDBJ databases">
        <authorList>
            <consortium name="Pathogen Informatics"/>
        </authorList>
    </citation>
    <scope>NUCLEOTIDE SEQUENCE [LARGE SCALE GENOMIC DNA]</scope>
    <source>
        <strain evidence="2 3">NCTC11429</strain>
    </source>
</reference>
<dbReference type="GO" id="GO:0016787">
    <property type="term" value="F:hydrolase activity"/>
    <property type="evidence" value="ECO:0007669"/>
    <property type="project" value="UniProtKB-KW"/>
</dbReference>
<evidence type="ECO:0000313" key="3">
    <source>
        <dbReference type="Proteomes" id="UP000308196"/>
    </source>
</evidence>
<dbReference type="PANTHER" id="PTHR11106">
    <property type="entry name" value="GANGLIOSIDE INDUCED DIFFERENTIATION ASSOCIATED PROTEIN 2-RELATED"/>
    <property type="match status" value="1"/>
</dbReference>
<dbReference type="AlphaFoldDB" id="A0A4U9VU02"/>
<dbReference type="STRING" id="1123265.GCA_000686625_02484"/>
<protein>
    <submittedName>
        <fullName evidence="2">O-acetyl-ADP-ribose deacetylase</fullName>
        <ecNumber evidence="2">3.5.1.-</ecNumber>
    </submittedName>
</protein>
<dbReference type="Gene3D" id="3.40.220.10">
    <property type="entry name" value="Leucine Aminopeptidase, subunit E, domain 1"/>
    <property type="match status" value="1"/>
</dbReference>
<dbReference type="InterPro" id="IPR043472">
    <property type="entry name" value="Macro_dom-like"/>
</dbReference>
<evidence type="ECO:0000259" key="1">
    <source>
        <dbReference type="PROSITE" id="PS51154"/>
    </source>
</evidence>
<gene>
    <name evidence="2" type="primary">ymdB_1</name>
    <name evidence="2" type="ORF">NCTC11429_04239</name>
</gene>
<feature type="domain" description="Macro" evidence="1">
    <location>
        <begin position="1"/>
        <end position="98"/>
    </location>
</feature>
<dbReference type="PANTHER" id="PTHR11106:SF27">
    <property type="entry name" value="MACRO DOMAIN-CONTAINING PROTEIN"/>
    <property type="match status" value="1"/>
</dbReference>